<organism evidence="1 2">
    <name type="scientific">Neisseria lactamica ATCC 23970</name>
    <dbReference type="NCBI Taxonomy" id="546265"/>
    <lineage>
        <taxon>Bacteria</taxon>
        <taxon>Pseudomonadati</taxon>
        <taxon>Pseudomonadota</taxon>
        <taxon>Betaproteobacteria</taxon>
        <taxon>Neisseriales</taxon>
        <taxon>Neisseriaceae</taxon>
        <taxon>Neisseria</taxon>
    </lineage>
</organism>
<protein>
    <submittedName>
        <fullName evidence="1">Uncharacterized protein</fullName>
    </submittedName>
</protein>
<dbReference type="AlphaFoldDB" id="D0W9U3"/>
<dbReference type="Proteomes" id="UP000003843">
    <property type="component" value="Unassembled WGS sequence"/>
</dbReference>
<proteinExistence type="predicted"/>
<name>D0W9U3_NEILA</name>
<gene>
    <name evidence="1" type="ORF">NEILACOT_04306</name>
</gene>
<sequence length="41" mass="4684">MERAIQDLCKEKLSPTALTLLTEFIKFGAISNIMRLSFCIH</sequence>
<evidence type="ECO:0000313" key="2">
    <source>
        <dbReference type="Proteomes" id="UP000003843"/>
    </source>
</evidence>
<comment type="caution">
    <text evidence="1">The sequence shown here is derived from an EMBL/GenBank/DDBJ whole genome shotgun (WGS) entry which is preliminary data.</text>
</comment>
<evidence type="ECO:0000313" key="1">
    <source>
        <dbReference type="EMBL" id="EEZ75607.1"/>
    </source>
</evidence>
<dbReference type="EMBL" id="ACEQ02000014">
    <property type="protein sequence ID" value="EEZ75607.1"/>
    <property type="molecule type" value="Genomic_DNA"/>
</dbReference>
<accession>D0W9U3</accession>
<reference evidence="1 2" key="1">
    <citation type="submission" date="2009-10" db="EMBL/GenBank/DDBJ databases">
        <authorList>
            <person name="Weinstock G."/>
            <person name="Sodergren E."/>
            <person name="Clifton S."/>
            <person name="Fulton L."/>
            <person name="Fulton B."/>
            <person name="Courtney L."/>
            <person name="Fronick C."/>
            <person name="Harrison M."/>
            <person name="Strong C."/>
            <person name="Farmer C."/>
            <person name="Delahaunty K."/>
            <person name="Markovic C."/>
            <person name="Hall O."/>
            <person name="Minx P."/>
            <person name="Tomlinson C."/>
            <person name="Mitreva M."/>
            <person name="Nelson J."/>
            <person name="Hou S."/>
            <person name="Wollam A."/>
            <person name="Pepin K.H."/>
            <person name="Johnson M."/>
            <person name="Bhonagiri V."/>
            <person name="Nash W.E."/>
            <person name="Warren W."/>
            <person name="Chinwalla A."/>
            <person name="Mardis E.R."/>
            <person name="Wilson R.K."/>
        </authorList>
    </citation>
    <scope>NUCLEOTIDE SEQUENCE [LARGE SCALE GENOMIC DNA]</scope>
    <source>
        <strain evidence="1 2">ATCC 23970</strain>
    </source>
</reference>